<sequence length="189" mass="21690">MGSANSHHPEPPMAMEQPLPYPDMNVIFKGIPKMMQVADDMHVLTEAITDLRNMTFAMIAISFAGMCVFLVLKFMQTRRSTIRRRRRLQNQTDSERSSLARPYRQYSQKPMEWSHHKVDMDKLLENNSSQSSTHTPPGAIQKARVADFTERITPPLSNGTAPLKRLDPVKLMIDEVPYVDSTELSYHHH</sequence>
<dbReference type="EMBL" id="CAJFDH010000006">
    <property type="protein sequence ID" value="CAD5228422.1"/>
    <property type="molecule type" value="Genomic_DNA"/>
</dbReference>
<accession>A0A811LL76</accession>
<keyword evidence="4" id="KW-1185">Reference proteome</keyword>
<keyword evidence="2" id="KW-0812">Transmembrane</keyword>
<dbReference type="EMBL" id="CAJFCW020000006">
    <property type="protein sequence ID" value="CAG9124455.1"/>
    <property type="molecule type" value="Genomic_DNA"/>
</dbReference>
<evidence type="ECO:0000256" key="2">
    <source>
        <dbReference type="SAM" id="Phobius"/>
    </source>
</evidence>
<protein>
    <submittedName>
        <fullName evidence="3">Uncharacterized protein</fullName>
    </submittedName>
</protein>
<name>A0A811LL76_9BILA</name>
<gene>
    <name evidence="3" type="ORF">BOKJ2_LOCUS12670</name>
</gene>
<dbReference type="Proteomes" id="UP000783686">
    <property type="component" value="Unassembled WGS sequence"/>
</dbReference>
<dbReference type="AlphaFoldDB" id="A0A811LL76"/>
<comment type="caution">
    <text evidence="3">The sequence shown here is derived from an EMBL/GenBank/DDBJ whole genome shotgun (WGS) entry which is preliminary data.</text>
</comment>
<keyword evidence="2" id="KW-1133">Transmembrane helix</keyword>
<proteinExistence type="predicted"/>
<evidence type="ECO:0000256" key="1">
    <source>
        <dbReference type="SAM" id="MobiDB-lite"/>
    </source>
</evidence>
<feature type="region of interest" description="Disordered" evidence="1">
    <location>
        <begin position="83"/>
        <end position="106"/>
    </location>
</feature>
<dbReference type="Proteomes" id="UP000614601">
    <property type="component" value="Unassembled WGS sequence"/>
</dbReference>
<reference evidence="3" key="1">
    <citation type="submission" date="2020-09" db="EMBL/GenBank/DDBJ databases">
        <authorList>
            <person name="Kikuchi T."/>
        </authorList>
    </citation>
    <scope>NUCLEOTIDE SEQUENCE</scope>
    <source>
        <strain evidence="3">SH1</strain>
    </source>
</reference>
<keyword evidence="2" id="KW-0472">Membrane</keyword>
<dbReference type="OrthoDB" id="5858966at2759"/>
<feature type="transmembrane region" description="Helical" evidence="2">
    <location>
        <begin position="54"/>
        <end position="75"/>
    </location>
</feature>
<evidence type="ECO:0000313" key="3">
    <source>
        <dbReference type="EMBL" id="CAD5228422.1"/>
    </source>
</evidence>
<evidence type="ECO:0000313" key="4">
    <source>
        <dbReference type="Proteomes" id="UP000614601"/>
    </source>
</evidence>
<organism evidence="3 4">
    <name type="scientific">Bursaphelenchus okinawaensis</name>
    <dbReference type="NCBI Taxonomy" id="465554"/>
    <lineage>
        <taxon>Eukaryota</taxon>
        <taxon>Metazoa</taxon>
        <taxon>Ecdysozoa</taxon>
        <taxon>Nematoda</taxon>
        <taxon>Chromadorea</taxon>
        <taxon>Rhabditida</taxon>
        <taxon>Tylenchina</taxon>
        <taxon>Tylenchomorpha</taxon>
        <taxon>Aphelenchoidea</taxon>
        <taxon>Aphelenchoididae</taxon>
        <taxon>Bursaphelenchus</taxon>
    </lineage>
</organism>